<dbReference type="EMBL" id="MBTG01000032">
    <property type="protein sequence ID" value="OPH51172.1"/>
    <property type="molecule type" value="Genomic_DNA"/>
</dbReference>
<organism evidence="1 2">
    <name type="scientific">Paenibacillus ferrarius</name>
    <dbReference type="NCBI Taxonomy" id="1469647"/>
    <lineage>
        <taxon>Bacteria</taxon>
        <taxon>Bacillati</taxon>
        <taxon>Bacillota</taxon>
        <taxon>Bacilli</taxon>
        <taxon>Bacillales</taxon>
        <taxon>Paenibacillaceae</taxon>
        <taxon>Paenibacillus</taxon>
    </lineage>
</organism>
<dbReference type="Proteomes" id="UP000190626">
    <property type="component" value="Unassembled WGS sequence"/>
</dbReference>
<evidence type="ECO:0000313" key="2">
    <source>
        <dbReference type="Proteomes" id="UP000190626"/>
    </source>
</evidence>
<accession>A0A1V4HCR5</accession>
<keyword evidence="2" id="KW-1185">Reference proteome</keyword>
<proteinExistence type="predicted"/>
<evidence type="ECO:0000313" key="1">
    <source>
        <dbReference type="EMBL" id="OPH51172.1"/>
    </source>
</evidence>
<sequence>MLLLITHMKLIQTTNVKKLSAIEKVNSQSLWCEEHNILYTVKLENEIRKNQILFENKKLLLPKRCCPDLLA</sequence>
<protein>
    <submittedName>
        <fullName evidence="1">Uncharacterized protein</fullName>
    </submittedName>
</protein>
<dbReference type="AlphaFoldDB" id="A0A1V4HCR5"/>
<name>A0A1V4HCR5_9BACL</name>
<reference evidence="2" key="1">
    <citation type="submission" date="2016-07" db="EMBL/GenBank/DDBJ databases">
        <authorList>
            <person name="Florea S."/>
            <person name="Webb J.S."/>
            <person name="Jaromczyk J."/>
            <person name="Schardl C.L."/>
        </authorList>
    </citation>
    <scope>NUCLEOTIDE SEQUENCE [LARGE SCALE GENOMIC DNA]</scope>
    <source>
        <strain evidence="2">CY1</strain>
    </source>
</reference>
<comment type="caution">
    <text evidence="1">The sequence shown here is derived from an EMBL/GenBank/DDBJ whole genome shotgun (WGS) entry which is preliminary data.</text>
</comment>
<gene>
    <name evidence="1" type="ORF">BC351_35570</name>
</gene>